<comment type="similarity">
    <text evidence="6">Belongs to the class IV-like SAM-binding methyltransferase superfamily. RNA methyltransferase TrmH family. TrmL subfamily.</text>
</comment>
<gene>
    <name evidence="6 9" type="primary">trmL</name>
    <name evidence="9" type="ORF">PbB2_01747</name>
</gene>
<comment type="catalytic activity">
    <reaction evidence="6">
        <text>cytidine(34) in tRNA + S-adenosyl-L-methionine = 2'-O-methylcytidine(34) in tRNA + S-adenosyl-L-homocysteine + H(+)</text>
        <dbReference type="Rhea" id="RHEA:43084"/>
        <dbReference type="Rhea" id="RHEA-COMP:10331"/>
        <dbReference type="Rhea" id="RHEA-COMP:10332"/>
        <dbReference type="ChEBI" id="CHEBI:15378"/>
        <dbReference type="ChEBI" id="CHEBI:57856"/>
        <dbReference type="ChEBI" id="CHEBI:59789"/>
        <dbReference type="ChEBI" id="CHEBI:74495"/>
        <dbReference type="ChEBI" id="CHEBI:82748"/>
        <dbReference type="EC" id="2.1.1.207"/>
    </reaction>
</comment>
<comment type="subunit">
    <text evidence="6">Homodimer.</text>
</comment>
<dbReference type="PIRSF" id="PIRSF029256">
    <property type="entry name" value="SpoU_TrmH_prd"/>
    <property type="match status" value="1"/>
</dbReference>
<evidence type="ECO:0000256" key="7">
    <source>
        <dbReference type="PIRSR" id="PIRSR029256-1"/>
    </source>
</evidence>
<dbReference type="PANTHER" id="PTHR42971:SF1">
    <property type="entry name" value="TRNA (CYTIDINE(34)-2'-O)-METHYLTRANSFERASE"/>
    <property type="match status" value="1"/>
</dbReference>
<dbReference type="AlphaFoldDB" id="A0A2P2EAH2"/>
<organism evidence="9 10">
    <name type="scientific">Candidatus Phycosocius bacilliformis</name>
    <dbReference type="NCBI Taxonomy" id="1445552"/>
    <lineage>
        <taxon>Bacteria</taxon>
        <taxon>Pseudomonadati</taxon>
        <taxon>Pseudomonadota</taxon>
        <taxon>Alphaproteobacteria</taxon>
        <taxon>Caulobacterales</taxon>
        <taxon>Caulobacterales incertae sedis</taxon>
        <taxon>Candidatus Phycosocius</taxon>
    </lineage>
</organism>
<feature type="domain" description="tRNA/rRNA methyltransferase SpoU type" evidence="8">
    <location>
        <begin position="2"/>
        <end position="140"/>
    </location>
</feature>
<evidence type="ECO:0000256" key="4">
    <source>
        <dbReference type="ARBA" id="ARBA00022691"/>
    </source>
</evidence>
<reference evidence="9 10" key="1">
    <citation type="journal article" date="2018" name="Genome Announc.">
        <title>Draft Genome Sequence of "Candidatus Phycosocius bacilliformis," an Alphaproteobacterial Ectosymbiont of the Hydrocarbon-Producing Green Alga Botryococcus braunii.</title>
        <authorList>
            <person name="Tanabe Y."/>
            <person name="Yamaguchi H."/>
            <person name="Watanabe M.M."/>
        </authorList>
    </citation>
    <scope>NUCLEOTIDE SEQUENCE [LARGE SCALE GENOMIC DNA]</scope>
    <source>
        <strain evidence="9 10">BOTRYCO-2</strain>
    </source>
</reference>
<protein>
    <recommendedName>
        <fullName evidence="6">tRNA (cytidine(34)-2'-O)-methyltransferase</fullName>
        <ecNumber evidence="6">2.1.1.207</ecNumber>
    </recommendedName>
    <alternativeName>
        <fullName evidence="6">tRNA (cytidine/uridine-2'-O-)-methyltransferase TrmL</fullName>
    </alternativeName>
</protein>
<dbReference type="EMBL" id="BFBR01000005">
    <property type="protein sequence ID" value="GBF58076.1"/>
    <property type="molecule type" value="Genomic_DNA"/>
</dbReference>
<keyword evidence="1 6" id="KW-0963">Cytoplasm</keyword>
<evidence type="ECO:0000259" key="8">
    <source>
        <dbReference type="Pfam" id="PF00588"/>
    </source>
</evidence>
<dbReference type="GO" id="GO:0141102">
    <property type="term" value="F:tRNA (5-carboxymethylaminomethyluridine(34)-2'-O)-methyltransferase activity"/>
    <property type="evidence" value="ECO:0007669"/>
    <property type="project" value="RHEA"/>
</dbReference>
<evidence type="ECO:0000256" key="2">
    <source>
        <dbReference type="ARBA" id="ARBA00022603"/>
    </source>
</evidence>
<dbReference type="InterPro" id="IPR001537">
    <property type="entry name" value="SpoU_MeTrfase"/>
</dbReference>
<evidence type="ECO:0000313" key="9">
    <source>
        <dbReference type="EMBL" id="GBF58076.1"/>
    </source>
</evidence>
<dbReference type="GO" id="GO:0141098">
    <property type="term" value="F:tRNA (cytidine(34)-2'-O)-methyltransferase activity"/>
    <property type="evidence" value="ECO:0007669"/>
    <property type="project" value="RHEA"/>
</dbReference>
<evidence type="ECO:0000313" key="10">
    <source>
        <dbReference type="Proteomes" id="UP000245086"/>
    </source>
</evidence>
<dbReference type="GO" id="GO:0003723">
    <property type="term" value="F:RNA binding"/>
    <property type="evidence" value="ECO:0007669"/>
    <property type="project" value="InterPro"/>
</dbReference>
<dbReference type="InterPro" id="IPR016914">
    <property type="entry name" value="TrmL"/>
</dbReference>
<dbReference type="InterPro" id="IPR029026">
    <property type="entry name" value="tRNA_m1G_MTases_N"/>
</dbReference>
<dbReference type="RefSeq" id="WP_108984950.1">
    <property type="nucleotide sequence ID" value="NZ_BFBR01000005.1"/>
</dbReference>
<proteinExistence type="inferred from homology"/>
<comment type="function">
    <text evidence="6">Methylates the ribose at the nucleotide 34 wobble position in the two leucyl isoacceptors tRNA(Leu)(CmAA) and tRNA(Leu)(cmnm5UmAA). Catalyzes the methyl transfer from S-adenosyl-L-methionine to the 2'-OH of the wobble nucleotide.</text>
</comment>
<feature type="binding site" evidence="6 7">
    <location>
        <position position="129"/>
    </location>
    <ligand>
        <name>S-adenosyl-L-methionine</name>
        <dbReference type="ChEBI" id="CHEBI:59789"/>
    </ligand>
</feature>
<feature type="binding site" evidence="6 7">
    <location>
        <position position="101"/>
    </location>
    <ligand>
        <name>S-adenosyl-L-methionine</name>
        <dbReference type="ChEBI" id="CHEBI:59789"/>
    </ligand>
</feature>
<evidence type="ECO:0000256" key="6">
    <source>
        <dbReference type="HAMAP-Rule" id="MF_01885"/>
    </source>
</evidence>
<feature type="binding site" evidence="6 7">
    <location>
        <position position="121"/>
    </location>
    <ligand>
        <name>S-adenosyl-L-methionine</name>
        <dbReference type="ChEBI" id="CHEBI:59789"/>
    </ligand>
</feature>
<feature type="binding site" evidence="6 7">
    <location>
        <position position="79"/>
    </location>
    <ligand>
        <name>S-adenosyl-L-methionine</name>
        <dbReference type="ChEBI" id="CHEBI:59789"/>
    </ligand>
</feature>
<keyword evidence="2 6" id="KW-0489">Methyltransferase</keyword>
<dbReference type="PANTHER" id="PTHR42971">
    <property type="entry name" value="TRNA (CYTIDINE(34)-2'-O)-METHYLTRANSFERASE"/>
    <property type="match status" value="1"/>
</dbReference>
<comment type="caution">
    <text evidence="9">The sequence shown here is derived from an EMBL/GenBank/DDBJ whole genome shotgun (WGS) entry which is preliminary data.</text>
</comment>
<dbReference type="GO" id="GO:0002130">
    <property type="term" value="P:wobble position ribose methylation"/>
    <property type="evidence" value="ECO:0007669"/>
    <property type="project" value="TreeGrafter"/>
</dbReference>
<name>A0A2P2EAH2_9PROT</name>
<accession>A0A2P2EAH2</accession>
<comment type="subcellular location">
    <subcellularLocation>
        <location evidence="6">Cytoplasm</location>
    </subcellularLocation>
</comment>
<dbReference type="Proteomes" id="UP000245086">
    <property type="component" value="Unassembled WGS sequence"/>
</dbReference>
<dbReference type="InterPro" id="IPR029028">
    <property type="entry name" value="Alpha/beta_knot_MTases"/>
</dbReference>
<keyword evidence="10" id="KW-1185">Reference proteome</keyword>
<dbReference type="CDD" id="cd18094">
    <property type="entry name" value="SpoU-like_TrmL"/>
    <property type="match status" value="1"/>
</dbReference>
<keyword evidence="5 6" id="KW-0819">tRNA processing</keyword>
<evidence type="ECO:0000256" key="3">
    <source>
        <dbReference type="ARBA" id="ARBA00022679"/>
    </source>
</evidence>
<dbReference type="GO" id="GO:0005737">
    <property type="term" value="C:cytoplasm"/>
    <property type="evidence" value="ECO:0007669"/>
    <property type="project" value="UniProtKB-SubCell"/>
</dbReference>
<keyword evidence="4 6" id="KW-0949">S-adenosyl-L-methionine</keyword>
<evidence type="ECO:0000256" key="5">
    <source>
        <dbReference type="ARBA" id="ARBA00022694"/>
    </source>
</evidence>
<dbReference type="HAMAP" id="MF_01885">
    <property type="entry name" value="tRNA_methyltr_TrmL"/>
    <property type="match status" value="1"/>
</dbReference>
<dbReference type="SUPFAM" id="SSF75217">
    <property type="entry name" value="alpha/beta knot"/>
    <property type="match status" value="1"/>
</dbReference>
<sequence>MRLALFQPDIAPNLGAAIRLTACLGVGLDVIEPCGFPLSDKTLKRAALDYGTQCDLKRHDSFAAFATSLRAGNSRIVLIETEGATALMDFAFHDNDVLMLGRETEGTPVDVMSACHACVRIPMAAGIRSLNVVTAGAIALTEAMRQTGRWAGLA</sequence>
<evidence type="ECO:0000256" key="1">
    <source>
        <dbReference type="ARBA" id="ARBA00022490"/>
    </source>
</evidence>
<dbReference type="Pfam" id="PF00588">
    <property type="entry name" value="SpoU_methylase"/>
    <property type="match status" value="1"/>
</dbReference>
<keyword evidence="3 6" id="KW-0808">Transferase</keyword>
<dbReference type="OrthoDB" id="9789043at2"/>
<dbReference type="EC" id="2.1.1.207" evidence="6"/>
<comment type="catalytic activity">
    <reaction evidence="6">
        <text>5-carboxymethylaminomethyluridine(34) in tRNA(Leu) + S-adenosyl-L-methionine = 5-carboxymethylaminomethyl-2'-O-methyluridine(34) in tRNA(Leu) + S-adenosyl-L-homocysteine + H(+)</text>
        <dbReference type="Rhea" id="RHEA:43088"/>
        <dbReference type="Rhea" id="RHEA-COMP:10333"/>
        <dbReference type="Rhea" id="RHEA-COMP:10334"/>
        <dbReference type="ChEBI" id="CHEBI:15378"/>
        <dbReference type="ChEBI" id="CHEBI:57856"/>
        <dbReference type="ChEBI" id="CHEBI:59789"/>
        <dbReference type="ChEBI" id="CHEBI:74508"/>
        <dbReference type="ChEBI" id="CHEBI:74511"/>
        <dbReference type="EC" id="2.1.1.207"/>
    </reaction>
</comment>
<dbReference type="Gene3D" id="3.40.1280.10">
    <property type="match status" value="1"/>
</dbReference>